<evidence type="ECO:0000313" key="2">
    <source>
        <dbReference type="Proteomes" id="UP000002408"/>
    </source>
</evidence>
<keyword evidence="2" id="KW-1185">Reference proteome</keyword>
<dbReference type="KEGG" id="mbn:Mboo_1476"/>
<dbReference type="EMBL" id="CP000780">
    <property type="protein sequence ID" value="ABS55994.1"/>
    <property type="molecule type" value="Genomic_DNA"/>
</dbReference>
<gene>
    <name evidence="1" type="ordered locus">Mboo_1476</name>
</gene>
<sequence>MIKQDLVSTMTEKKGHFEKGLWVDDPVPAPKNEEHPIDVRLASATKSVISAMDDFAKVTRDLVTTDEGKKHIENTVKDTTAHVQKSFDDILAKAKSEVEKAKAEIEKSAGQKK</sequence>
<organism evidence="1 2">
    <name type="scientific">Methanoregula boonei (strain DSM 21154 / JCM 14090 / 6A8)</name>
    <dbReference type="NCBI Taxonomy" id="456442"/>
    <lineage>
        <taxon>Archaea</taxon>
        <taxon>Methanobacteriati</taxon>
        <taxon>Methanobacteriota</taxon>
        <taxon>Stenosarchaea group</taxon>
        <taxon>Methanomicrobia</taxon>
        <taxon>Methanomicrobiales</taxon>
        <taxon>Methanoregulaceae</taxon>
        <taxon>Methanoregula</taxon>
    </lineage>
</organism>
<dbReference type="HOGENOM" id="CLU_170797_0_0_2"/>
<dbReference type="AlphaFoldDB" id="A7I8D3"/>
<evidence type="ECO:0000313" key="1">
    <source>
        <dbReference type="EMBL" id="ABS55994.1"/>
    </source>
</evidence>
<name>A7I8D3_METB6</name>
<proteinExistence type="predicted"/>
<dbReference type="Proteomes" id="UP000002408">
    <property type="component" value="Chromosome"/>
</dbReference>
<dbReference type="GeneID" id="5409858"/>
<reference evidence="2" key="1">
    <citation type="journal article" date="2015" name="Microbiology">
        <title>Genome of Methanoregula boonei 6A8 reveals adaptations to oligotrophic peatland environments.</title>
        <authorList>
            <person name="Braeuer S."/>
            <person name="Cadillo-Quiroz H."/>
            <person name="Kyrpides N."/>
            <person name="Woyke T."/>
            <person name="Goodwin L."/>
            <person name="Detter C."/>
            <person name="Podell S."/>
            <person name="Yavitt J.B."/>
            <person name="Zinder S.H."/>
        </authorList>
    </citation>
    <scope>NUCLEOTIDE SEQUENCE [LARGE SCALE GENOMIC DNA]</scope>
    <source>
        <strain evidence="2">DSM 21154 / JCM 14090 / 6A8</strain>
    </source>
</reference>
<protein>
    <submittedName>
        <fullName evidence="1">Uncharacterized protein</fullName>
    </submittedName>
</protein>
<dbReference type="RefSeq" id="WP_012107033.1">
    <property type="nucleotide sequence ID" value="NC_009712.1"/>
</dbReference>
<dbReference type="eggNOG" id="arCOG09479">
    <property type="taxonomic scope" value="Archaea"/>
</dbReference>
<accession>A7I8D3</accession>